<dbReference type="GO" id="GO:0003735">
    <property type="term" value="F:structural constituent of ribosome"/>
    <property type="evidence" value="ECO:0007669"/>
    <property type="project" value="InterPro"/>
</dbReference>
<dbReference type="GO" id="GO:1990904">
    <property type="term" value="C:ribonucleoprotein complex"/>
    <property type="evidence" value="ECO:0007669"/>
    <property type="project" value="UniProtKB-KW"/>
</dbReference>
<evidence type="ECO:0000256" key="4">
    <source>
        <dbReference type="ARBA" id="ARBA00035206"/>
    </source>
</evidence>
<protein>
    <recommendedName>
        <fullName evidence="4 5">Large ribosomal subunit protein uL24</fullName>
    </recommendedName>
</protein>
<dbReference type="InterPro" id="IPR014722">
    <property type="entry name" value="Rib_uL2_dom2"/>
</dbReference>
<evidence type="ECO:0000256" key="3">
    <source>
        <dbReference type="ARBA" id="ARBA00023274"/>
    </source>
</evidence>
<keyword evidence="5" id="KW-0694">RNA-binding</keyword>
<dbReference type="PROSITE" id="PS01108">
    <property type="entry name" value="RIBOSOMAL_L24"/>
    <property type="match status" value="1"/>
</dbReference>
<evidence type="ECO:0000256" key="5">
    <source>
        <dbReference type="HAMAP-Rule" id="MF_01326"/>
    </source>
</evidence>
<dbReference type="InterPro" id="IPR057264">
    <property type="entry name" value="Ribosomal_uL24_C"/>
</dbReference>
<dbReference type="InterPro" id="IPR005824">
    <property type="entry name" value="KOW"/>
</dbReference>
<dbReference type="GO" id="GO:0019843">
    <property type="term" value="F:rRNA binding"/>
    <property type="evidence" value="ECO:0007669"/>
    <property type="project" value="UniProtKB-UniRule"/>
</dbReference>
<evidence type="ECO:0000313" key="8">
    <source>
        <dbReference type="EMBL" id="AKQ03646.1"/>
    </source>
</evidence>
<sequence>MKIHKFQNKNLKNISIKLKKGDNVLVISGKDRGKTGKIEKAFPKNRKVQISGINIIKKHVKPTKKNPKGGKVEIAVPITTSNLMLICPKCHKATRTGFKITVQKKVRICKKCAEEI</sequence>
<evidence type="ECO:0000259" key="7">
    <source>
        <dbReference type="SMART" id="SM00739"/>
    </source>
</evidence>
<dbReference type="InterPro" id="IPR005825">
    <property type="entry name" value="Ribosomal_uL24_CS"/>
</dbReference>
<dbReference type="NCBIfam" id="TIGR01079">
    <property type="entry name" value="rplX_bact"/>
    <property type="match status" value="1"/>
</dbReference>
<evidence type="ECO:0000256" key="6">
    <source>
        <dbReference type="RuleBase" id="RU003477"/>
    </source>
</evidence>
<comment type="function">
    <text evidence="5">One of the proteins that surrounds the polypeptide exit tunnel on the outside of the subunit.</text>
</comment>
<dbReference type="Gene3D" id="2.30.30.30">
    <property type="match status" value="1"/>
</dbReference>
<dbReference type="AlphaFoldDB" id="A0A0H4T7B2"/>
<comment type="similarity">
    <text evidence="1 5 6">Belongs to the universal ribosomal protein uL24 family.</text>
</comment>
<dbReference type="InterPro" id="IPR003256">
    <property type="entry name" value="Ribosomal_uL24"/>
</dbReference>
<name>A0A0H4T7B2_9BACT</name>
<dbReference type="InterPro" id="IPR041988">
    <property type="entry name" value="Ribosomal_uL24_KOW"/>
</dbReference>
<dbReference type="PANTHER" id="PTHR12903">
    <property type="entry name" value="MITOCHONDRIAL RIBOSOMAL PROTEIN L24"/>
    <property type="match status" value="1"/>
</dbReference>
<dbReference type="CDD" id="cd06089">
    <property type="entry name" value="KOW_RPL26"/>
    <property type="match status" value="1"/>
</dbReference>
<keyword evidence="5" id="KW-0699">rRNA-binding</keyword>
<keyword evidence="3 5" id="KW-0687">Ribonucleoprotein</keyword>
<dbReference type="GO" id="GO:0006412">
    <property type="term" value="P:translation"/>
    <property type="evidence" value="ECO:0007669"/>
    <property type="project" value="UniProtKB-UniRule"/>
</dbReference>
<gene>
    <name evidence="5 8" type="primary">rplX</name>
</gene>
<comment type="subunit">
    <text evidence="5">Part of the 50S ribosomal subunit.</text>
</comment>
<evidence type="ECO:0000256" key="2">
    <source>
        <dbReference type="ARBA" id="ARBA00022980"/>
    </source>
</evidence>
<accession>A0A0H4T7B2</accession>
<reference evidence="8" key="1">
    <citation type="journal article" date="2015" name="ISME J.">
        <title>Aquifer environment selects for microbial species cohorts in sediment and groundwater.</title>
        <authorList>
            <person name="Hug L.A."/>
            <person name="Thomas B.C."/>
            <person name="Brown C.T."/>
            <person name="Frischkorn K.R."/>
            <person name="Williams K.H."/>
            <person name="Tringe S.G."/>
            <person name="Banfield J.F."/>
        </authorList>
    </citation>
    <scope>NUCLEOTIDE SEQUENCE</scope>
</reference>
<dbReference type="Pfam" id="PF00467">
    <property type="entry name" value="KOW"/>
    <property type="match status" value="1"/>
</dbReference>
<dbReference type="SMART" id="SM00739">
    <property type="entry name" value="KOW"/>
    <property type="match status" value="1"/>
</dbReference>
<evidence type="ECO:0000256" key="1">
    <source>
        <dbReference type="ARBA" id="ARBA00010618"/>
    </source>
</evidence>
<dbReference type="EMBL" id="KT007018">
    <property type="protein sequence ID" value="AKQ03646.1"/>
    <property type="molecule type" value="Genomic_DNA"/>
</dbReference>
<organism evidence="8">
    <name type="scientific">uncultured Berkelbacteria bacterium Rifle_16ft_4_minimus_38443</name>
    <dbReference type="NCBI Taxonomy" id="1665092"/>
    <lineage>
        <taxon>Bacteria</taxon>
        <taxon>Candidatus Berkelbacteria</taxon>
        <taxon>environmental samples</taxon>
    </lineage>
</organism>
<dbReference type="SUPFAM" id="SSF50104">
    <property type="entry name" value="Translation proteins SH3-like domain"/>
    <property type="match status" value="1"/>
</dbReference>
<comment type="function">
    <text evidence="5">One of two assembly initiator proteins, it binds directly to the 5'-end of the 23S rRNA, where it nucleates assembly of the 50S subunit.</text>
</comment>
<dbReference type="Pfam" id="PF17136">
    <property type="entry name" value="ribosomal_L24"/>
    <property type="match status" value="1"/>
</dbReference>
<dbReference type="GO" id="GO:0005840">
    <property type="term" value="C:ribosome"/>
    <property type="evidence" value="ECO:0007669"/>
    <property type="project" value="UniProtKB-KW"/>
</dbReference>
<feature type="domain" description="KOW" evidence="7">
    <location>
        <begin position="17"/>
        <end position="44"/>
    </location>
</feature>
<dbReference type="HAMAP" id="MF_01326_B">
    <property type="entry name" value="Ribosomal_uL24_B"/>
    <property type="match status" value="1"/>
</dbReference>
<dbReference type="InterPro" id="IPR008991">
    <property type="entry name" value="Translation_prot_SH3-like_sf"/>
</dbReference>
<keyword evidence="2 5" id="KW-0689">Ribosomal protein</keyword>
<proteinExistence type="inferred from homology"/>